<evidence type="ECO:0000256" key="2">
    <source>
        <dbReference type="ARBA" id="ARBA00023125"/>
    </source>
</evidence>
<dbReference type="PANTHER" id="PTHR44846">
    <property type="entry name" value="MANNOSYL-D-GLYCERATE TRANSPORT/METABOLISM SYSTEM REPRESSOR MNGR-RELATED"/>
    <property type="match status" value="1"/>
</dbReference>
<dbReference type="InterPro" id="IPR011663">
    <property type="entry name" value="UTRA"/>
</dbReference>
<dbReference type="PROSITE" id="PS50949">
    <property type="entry name" value="HTH_GNTR"/>
    <property type="match status" value="1"/>
</dbReference>
<dbReference type="EMBL" id="BAAAPM010000003">
    <property type="protein sequence ID" value="GAA1720316.1"/>
    <property type="molecule type" value="Genomic_DNA"/>
</dbReference>
<evidence type="ECO:0000259" key="4">
    <source>
        <dbReference type="PROSITE" id="PS50949"/>
    </source>
</evidence>
<dbReference type="Gene3D" id="1.10.10.10">
    <property type="entry name" value="Winged helix-like DNA-binding domain superfamily/Winged helix DNA-binding domain"/>
    <property type="match status" value="1"/>
</dbReference>
<evidence type="ECO:0000313" key="6">
    <source>
        <dbReference type="Proteomes" id="UP001501138"/>
    </source>
</evidence>
<dbReference type="PANTHER" id="PTHR44846:SF1">
    <property type="entry name" value="MANNOSYL-D-GLYCERATE TRANSPORT_METABOLISM SYSTEM REPRESSOR MNGR-RELATED"/>
    <property type="match status" value="1"/>
</dbReference>
<dbReference type="Proteomes" id="UP001501138">
    <property type="component" value="Unassembled WGS sequence"/>
</dbReference>
<sequence length="248" mass="27254">MVPAPGTPLYAQVENALVDRIGVDLHPGDRLPTEDELIEQFGVSRITVRRAIQNLASRRLVVTKQGRGTYVATPRISQPLTELTGFVEDMERQGLHARARVLVVEESPASREVREALSLPLGATVTHIDRVRLAAGVPVSFDRTYLPPDLGRLVAQDDLENEPIFSLLEHRHDTPLVEASYALQASTADPAVARALDVPEGSAVLRIERTSYTTGGRPVDYEILHYRGDPITFTTRLPRAAAEPGSER</sequence>
<organism evidence="5 6">
    <name type="scientific">Isoptericola hypogeus</name>
    <dbReference type="NCBI Taxonomy" id="300179"/>
    <lineage>
        <taxon>Bacteria</taxon>
        <taxon>Bacillati</taxon>
        <taxon>Actinomycetota</taxon>
        <taxon>Actinomycetes</taxon>
        <taxon>Micrococcales</taxon>
        <taxon>Promicromonosporaceae</taxon>
        <taxon>Isoptericola</taxon>
    </lineage>
</organism>
<gene>
    <name evidence="5" type="ORF">GCM10009809_15080</name>
</gene>
<feature type="domain" description="HTH gntR-type" evidence="4">
    <location>
        <begin position="7"/>
        <end position="74"/>
    </location>
</feature>
<dbReference type="SUPFAM" id="SSF64288">
    <property type="entry name" value="Chorismate lyase-like"/>
    <property type="match status" value="1"/>
</dbReference>
<dbReference type="Gene3D" id="3.40.1410.10">
    <property type="entry name" value="Chorismate lyase-like"/>
    <property type="match status" value="1"/>
</dbReference>
<dbReference type="InterPro" id="IPR000524">
    <property type="entry name" value="Tscrpt_reg_HTH_GntR"/>
</dbReference>
<reference evidence="5 6" key="1">
    <citation type="journal article" date="2019" name="Int. J. Syst. Evol. Microbiol.">
        <title>The Global Catalogue of Microorganisms (GCM) 10K type strain sequencing project: providing services to taxonomists for standard genome sequencing and annotation.</title>
        <authorList>
            <consortium name="The Broad Institute Genomics Platform"/>
            <consortium name="The Broad Institute Genome Sequencing Center for Infectious Disease"/>
            <person name="Wu L."/>
            <person name="Ma J."/>
        </authorList>
    </citation>
    <scope>NUCLEOTIDE SEQUENCE [LARGE SCALE GENOMIC DNA]</scope>
    <source>
        <strain evidence="5 6">JCM 15589</strain>
    </source>
</reference>
<proteinExistence type="predicted"/>
<dbReference type="Pfam" id="PF00392">
    <property type="entry name" value="GntR"/>
    <property type="match status" value="1"/>
</dbReference>
<evidence type="ECO:0000313" key="5">
    <source>
        <dbReference type="EMBL" id="GAA1720316.1"/>
    </source>
</evidence>
<dbReference type="Pfam" id="PF07702">
    <property type="entry name" value="UTRA"/>
    <property type="match status" value="1"/>
</dbReference>
<evidence type="ECO:0000256" key="1">
    <source>
        <dbReference type="ARBA" id="ARBA00023015"/>
    </source>
</evidence>
<dbReference type="InterPro" id="IPR036390">
    <property type="entry name" value="WH_DNA-bd_sf"/>
</dbReference>
<keyword evidence="3" id="KW-0804">Transcription</keyword>
<protein>
    <submittedName>
        <fullName evidence="5">GntR family transcriptional regulator</fullName>
    </submittedName>
</protein>
<dbReference type="InterPro" id="IPR050679">
    <property type="entry name" value="Bact_HTH_transcr_reg"/>
</dbReference>
<dbReference type="SUPFAM" id="SSF46785">
    <property type="entry name" value="Winged helix' DNA-binding domain"/>
    <property type="match status" value="1"/>
</dbReference>
<dbReference type="RefSeq" id="WP_344247214.1">
    <property type="nucleotide sequence ID" value="NZ_BAAAPM010000003.1"/>
</dbReference>
<dbReference type="PRINTS" id="PR00035">
    <property type="entry name" value="HTHGNTR"/>
</dbReference>
<dbReference type="InterPro" id="IPR036388">
    <property type="entry name" value="WH-like_DNA-bd_sf"/>
</dbReference>
<dbReference type="SMART" id="SM00345">
    <property type="entry name" value="HTH_GNTR"/>
    <property type="match status" value="1"/>
</dbReference>
<keyword evidence="6" id="KW-1185">Reference proteome</keyword>
<comment type="caution">
    <text evidence="5">The sequence shown here is derived from an EMBL/GenBank/DDBJ whole genome shotgun (WGS) entry which is preliminary data.</text>
</comment>
<dbReference type="CDD" id="cd07377">
    <property type="entry name" value="WHTH_GntR"/>
    <property type="match status" value="1"/>
</dbReference>
<dbReference type="InterPro" id="IPR028978">
    <property type="entry name" value="Chorismate_lyase_/UTRA_dom_sf"/>
</dbReference>
<accession>A0ABN2J8S8</accession>
<keyword evidence="1" id="KW-0805">Transcription regulation</keyword>
<name>A0ABN2J8S8_9MICO</name>
<dbReference type="SMART" id="SM00866">
    <property type="entry name" value="UTRA"/>
    <property type="match status" value="1"/>
</dbReference>
<keyword evidence="2" id="KW-0238">DNA-binding</keyword>
<evidence type="ECO:0000256" key="3">
    <source>
        <dbReference type="ARBA" id="ARBA00023163"/>
    </source>
</evidence>